<evidence type="ECO:0000313" key="2">
    <source>
        <dbReference type="EMBL" id="NYJ23083.1"/>
    </source>
</evidence>
<organism evidence="2 3">
    <name type="scientific">Leifsonia shinshuensis</name>
    <dbReference type="NCBI Taxonomy" id="150026"/>
    <lineage>
        <taxon>Bacteria</taxon>
        <taxon>Bacillati</taxon>
        <taxon>Actinomycetota</taxon>
        <taxon>Actinomycetes</taxon>
        <taxon>Micrococcales</taxon>
        <taxon>Microbacteriaceae</taxon>
        <taxon>Leifsonia</taxon>
    </lineage>
</organism>
<dbReference type="EMBL" id="JACCFL010000001">
    <property type="protein sequence ID" value="NYJ23083.1"/>
    <property type="molecule type" value="Genomic_DNA"/>
</dbReference>
<evidence type="ECO:0000313" key="3">
    <source>
        <dbReference type="Proteomes" id="UP000578352"/>
    </source>
</evidence>
<protein>
    <submittedName>
        <fullName evidence="2">Uncharacterized protein</fullName>
    </submittedName>
</protein>
<feature type="region of interest" description="Disordered" evidence="1">
    <location>
        <begin position="107"/>
        <end position="144"/>
    </location>
</feature>
<gene>
    <name evidence="2" type="ORF">HNR13_001370</name>
</gene>
<comment type="caution">
    <text evidence="2">The sequence shown here is derived from an EMBL/GenBank/DDBJ whole genome shotgun (WGS) entry which is preliminary data.</text>
</comment>
<evidence type="ECO:0000256" key="1">
    <source>
        <dbReference type="SAM" id="MobiDB-lite"/>
    </source>
</evidence>
<proteinExistence type="predicted"/>
<dbReference type="AlphaFoldDB" id="A0A853CT37"/>
<name>A0A853CT37_9MICO</name>
<feature type="compositionally biased region" description="Gly residues" evidence="1">
    <location>
        <begin position="117"/>
        <end position="127"/>
    </location>
</feature>
<sequence length="144" mass="16748">MGELREVWMWNEWGHFWPLWGVEGPLDGEELGLSAGLDRDLRDWHARWEYLNSRQPSWRWEHPDAQVQWEAQGDRLLSRLVTELDGRASVVRSYRFPEDEKRLRLRGRRVKERSGSRAGGTGVGGGEDLPRPLVSRTISQSETP</sequence>
<reference evidence="2 3" key="1">
    <citation type="submission" date="2020-07" db="EMBL/GenBank/DDBJ databases">
        <title>Sequencing the genomes of 1000 actinobacteria strains.</title>
        <authorList>
            <person name="Klenk H.-P."/>
        </authorList>
    </citation>
    <scope>NUCLEOTIDE SEQUENCE [LARGE SCALE GENOMIC DNA]</scope>
    <source>
        <strain evidence="2 3">DSM 15165</strain>
    </source>
</reference>
<accession>A0A853CT37</accession>
<dbReference type="Proteomes" id="UP000578352">
    <property type="component" value="Unassembled WGS sequence"/>
</dbReference>